<feature type="transmembrane region" description="Helical" evidence="6">
    <location>
        <begin position="12"/>
        <end position="29"/>
    </location>
</feature>
<evidence type="ECO:0000256" key="5">
    <source>
        <dbReference type="ARBA" id="ARBA00023136"/>
    </source>
</evidence>
<evidence type="ECO:0000256" key="3">
    <source>
        <dbReference type="ARBA" id="ARBA00022692"/>
    </source>
</evidence>
<dbReference type="InterPro" id="IPR002549">
    <property type="entry name" value="AI-2E-like"/>
</dbReference>
<evidence type="ECO:0000256" key="6">
    <source>
        <dbReference type="SAM" id="Phobius"/>
    </source>
</evidence>
<keyword evidence="8" id="KW-1185">Reference proteome</keyword>
<dbReference type="PANTHER" id="PTHR21716">
    <property type="entry name" value="TRANSMEMBRANE PROTEIN"/>
    <property type="match status" value="1"/>
</dbReference>
<proteinExistence type="inferred from homology"/>
<reference evidence="7" key="1">
    <citation type="submission" date="2019-02" db="EMBL/GenBank/DDBJ databases">
        <authorList>
            <person name="Li S.-H."/>
        </authorList>
    </citation>
    <scope>NUCLEOTIDE SEQUENCE</scope>
    <source>
        <strain evidence="7">IMCC11814</strain>
    </source>
</reference>
<evidence type="ECO:0000256" key="4">
    <source>
        <dbReference type="ARBA" id="ARBA00022989"/>
    </source>
</evidence>
<comment type="subcellular location">
    <subcellularLocation>
        <location evidence="1">Membrane</location>
        <topology evidence="1">Multi-pass membrane protein</topology>
    </subcellularLocation>
</comment>
<feature type="transmembrane region" description="Helical" evidence="6">
    <location>
        <begin position="65"/>
        <end position="88"/>
    </location>
</feature>
<evidence type="ECO:0000256" key="2">
    <source>
        <dbReference type="ARBA" id="ARBA00009773"/>
    </source>
</evidence>
<evidence type="ECO:0000313" key="7">
    <source>
        <dbReference type="EMBL" id="MCX2976086.1"/>
    </source>
</evidence>
<feature type="transmembrane region" description="Helical" evidence="6">
    <location>
        <begin position="216"/>
        <end position="238"/>
    </location>
</feature>
<keyword evidence="4 6" id="KW-1133">Transmembrane helix</keyword>
<accession>A0ABT3T1F0</accession>
<comment type="similarity">
    <text evidence="2">Belongs to the autoinducer-2 exporter (AI-2E) (TC 2.A.86) family.</text>
</comment>
<comment type="caution">
    <text evidence="7">The sequence shown here is derived from an EMBL/GenBank/DDBJ whole genome shotgun (WGS) entry which is preliminary data.</text>
</comment>
<keyword evidence="5 6" id="KW-0472">Membrane</keyword>
<keyword evidence="3 6" id="KW-0812">Transmembrane</keyword>
<dbReference type="Proteomes" id="UP001143304">
    <property type="component" value="Unassembled WGS sequence"/>
</dbReference>
<sequence length="360" mass="39656">MSKRDDIGSQRVILLVFLAIALYACYGMLKPYLEPIILAILIGLLAHPLHQRLVKMLRGRQSTAAVISCVLLMLVILIPTLVLLGAILKQGINYSVIVREWATQDNIQQFLSHPWLVESHDRLTRVLPDGSLDPNNIRSKALAVAAVMGKQFAGVSTSILGSMTRLVFNFMLLLFVLFFVLRDQAKLVSFMHRALPLARTQEETLFKEVKVVSKSALLGTFLTAITQGVVGGLGLWIAGFPGVFWGAVMALTSLIPLVGTALVWLPAVIFLMFTGEWKMAIFMLVWGVVVVGSIDNFLRPLLMQGADMSTVVIFFSLIGGLQVFGIVGLIYGPLIFAVALVLFRLYEIEFSQFLDSQDSS</sequence>
<feature type="transmembrane region" description="Helical" evidence="6">
    <location>
        <begin position="244"/>
        <end position="273"/>
    </location>
</feature>
<dbReference type="PROSITE" id="PS51257">
    <property type="entry name" value="PROKAR_LIPOPROTEIN"/>
    <property type="match status" value="1"/>
</dbReference>
<evidence type="ECO:0000313" key="8">
    <source>
        <dbReference type="Proteomes" id="UP001143304"/>
    </source>
</evidence>
<dbReference type="EMBL" id="SHNO01000001">
    <property type="protein sequence ID" value="MCX2976086.1"/>
    <property type="molecule type" value="Genomic_DNA"/>
</dbReference>
<dbReference type="RefSeq" id="WP_279247839.1">
    <property type="nucleotide sequence ID" value="NZ_SHNO01000001.1"/>
</dbReference>
<feature type="transmembrane region" description="Helical" evidence="6">
    <location>
        <begin position="35"/>
        <end position="53"/>
    </location>
</feature>
<feature type="transmembrane region" description="Helical" evidence="6">
    <location>
        <begin position="159"/>
        <end position="181"/>
    </location>
</feature>
<protein>
    <submittedName>
        <fullName evidence="7">AI-2E family transporter</fullName>
    </submittedName>
</protein>
<feature type="transmembrane region" description="Helical" evidence="6">
    <location>
        <begin position="280"/>
        <end position="298"/>
    </location>
</feature>
<organism evidence="7 8">
    <name type="scientific">Candidatus Marimicrobium litorale</name>
    <dbReference type="NCBI Taxonomy" id="2518991"/>
    <lineage>
        <taxon>Bacteria</taxon>
        <taxon>Pseudomonadati</taxon>
        <taxon>Pseudomonadota</taxon>
        <taxon>Gammaproteobacteria</taxon>
        <taxon>Cellvibrionales</taxon>
        <taxon>Halieaceae</taxon>
        <taxon>Marimicrobium</taxon>
    </lineage>
</organism>
<evidence type="ECO:0000256" key="1">
    <source>
        <dbReference type="ARBA" id="ARBA00004141"/>
    </source>
</evidence>
<dbReference type="Pfam" id="PF01594">
    <property type="entry name" value="AI-2E_transport"/>
    <property type="match status" value="1"/>
</dbReference>
<dbReference type="PANTHER" id="PTHR21716:SF4">
    <property type="entry name" value="TRANSMEMBRANE PROTEIN 245"/>
    <property type="match status" value="1"/>
</dbReference>
<gene>
    <name evidence="7" type="ORF">EYC82_01780</name>
</gene>
<name>A0ABT3T1F0_9GAMM</name>
<feature type="transmembrane region" description="Helical" evidence="6">
    <location>
        <begin position="310"/>
        <end position="343"/>
    </location>
</feature>